<sequence>MVLTRAMQACKGIGTGVWLVWHGFCGFARTVSTRDPLAEAGLGEAMARFVWGPVVTLIGLAVLTGVIAGVAAGQVLQVYNVPLLIIAALADALMRQILPLVVGVFASGSVSVELASRLGALSLAREVDALEAMGHDPVPRLLGPPIIAVLLASPVHMLIAALSALTGAAIALHLGANLAYHTFTQIALTGQTGHALLIGMGKALLFATIALMVGATVGAKPVRAPAEIGRHAGRAFTTGLLAIFAAASLWAVLA</sequence>
<dbReference type="InterPro" id="IPR030802">
    <property type="entry name" value="Permease_MalE"/>
</dbReference>
<reference evidence="2" key="1">
    <citation type="journal article" date="2014" name="Int. J. Syst. Evol. Microbiol.">
        <title>Complete genome sequence of Corynebacterium casei LMG S-19264T (=DSM 44701T), isolated from a smear-ripened cheese.</title>
        <authorList>
            <consortium name="US DOE Joint Genome Institute (JGI-PGF)"/>
            <person name="Walter F."/>
            <person name="Albersmeier A."/>
            <person name="Kalinowski J."/>
            <person name="Ruckert C."/>
        </authorList>
    </citation>
    <scope>NUCLEOTIDE SEQUENCE</scope>
    <source>
        <strain evidence="2">KCTC 32255</strain>
    </source>
</reference>
<dbReference type="GO" id="GO:0005548">
    <property type="term" value="F:phospholipid transporter activity"/>
    <property type="evidence" value="ECO:0007669"/>
    <property type="project" value="TreeGrafter"/>
</dbReference>
<evidence type="ECO:0000313" key="2">
    <source>
        <dbReference type="EMBL" id="GGZ10133.1"/>
    </source>
</evidence>
<dbReference type="PANTHER" id="PTHR30188">
    <property type="entry name" value="ABC TRANSPORTER PERMEASE PROTEIN-RELATED"/>
    <property type="match status" value="1"/>
</dbReference>
<evidence type="ECO:0000313" key="3">
    <source>
        <dbReference type="Proteomes" id="UP000648075"/>
    </source>
</evidence>
<dbReference type="EMBL" id="BMZA01000011">
    <property type="protein sequence ID" value="GGZ10133.1"/>
    <property type="molecule type" value="Genomic_DNA"/>
</dbReference>
<feature type="transmembrane region" description="Helical" evidence="1">
    <location>
        <begin position="49"/>
        <end position="71"/>
    </location>
</feature>
<keyword evidence="3" id="KW-1185">Reference proteome</keyword>
<feature type="transmembrane region" description="Helical" evidence="1">
    <location>
        <begin position="12"/>
        <end position="29"/>
    </location>
</feature>
<proteinExistence type="predicted"/>
<protein>
    <submittedName>
        <fullName evidence="2">ABC transporter permease</fullName>
    </submittedName>
</protein>
<keyword evidence="1" id="KW-0812">Transmembrane</keyword>
<feature type="transmembrane region" description="Helical" evidence="1">
    <location>
        <begin position="235"/>
        <end position="253"/>
    </location>
</feature>
<dbReference type="Pfam" id="PF02405">
    <property type="entry name" value="MlaE"/>
    <property type="match status" value="1"/>
</dbReference>
<dbReference type="GO" id="GO:0043190">
    <property type="term" value="C:ATP-binding cassette (ABC) transporter complex"/>
    <property type="evidence" value="ECO:0007669"/>
    <property type="project" value="InterPro"/>
</dbReference>
<gene>
    <name evidence="2" type="ORF">GCM10011614_26290</name>
</gene>
<accession>A0A918PHG0</accession>
<evidence type="ECO:0000256" key="1">
    <source>
        <dbReference type="SAM" id="Phobius"/>
    </source>
</evidence>
<organism evidence="2 3">
    <name type="scientific">Novosphingobium colocasiae</name>
    <dbReference type="NCBI Taxonomy" id="1256513"/>
    <lineage>
        <taxon>Bacteria</taxon>
        <taxon>Pseudomonadati</taxon>
        <taxon>Pseudomonadota</taxon>
        <taxon>Alphaproteobacteria</taxon>
        <taxon>Sphingomonadales</taxon>
        <taxon>Sphingomonadaceae</taxon>
        <taxon>Novosphingobium</taxon>
    </lineage>
</organism>
<feature type="transmembrane region" description="Helical" evidence="1">
    <location>
        <begin position="83"/>
        <end position="106"/>
    </location>
</feature>
<dbReference type="RefSeq" id="WP_189621679.1">
    <property type="nucleotide sequence ID" value="NZ_BMZA01000011.1"/>
</dbReference>
<reference evidence="2" key="2">
    <citation type="submission" date="2020-09" db="EMBL/GenBank/DDBJ databases">
        <authorList>
            <person name="Sun Q."/>
            <person name="Kim S."/>
        </authorList>
    </citation>
    <scope>NUCLEOTIDE SEQUENCE</scope>
    <source>
        <strain evidence="2">KCTC 32255</strain>
    </source>
</reference>
<comment type="caution">
    <text evidence="2">The sequence shown here is derived from an EMBL/GenBank/DDBJ whole genome shotgun (WGS) entry which is preliminary data.</text>
</comment>
<keyword evidence="1" id="KW-1133">Transmembrane helix</keyword>
<dbReference type="AlphaFoldDB" id="A0A918PHG0"/>
<dbReference type="PANTHER" id="PTHR30188:SF3">
    <property type="entry name" value="ABC TRANSPORTER PERMEASE"/>
    <property type="match status" value="1"/>
</dbReference>
<feature type="transmembrane region" description="Helical" evidence="1">
    <location>
        <begin position="146"/>
        <end position="174"/>
    </location>
</feature>
<dbReference type="Proteomes" id="UP000648075">
    <property type="component" value="Unassembled WGS sequence"/>
</dbReference>
<keyword evidence="1" id="KW-0472">Membrane</keyword>
<feature type="transmembrane region" description="Helical" evidence="1">
    <location>
        <begin position="195"/>
        <end position="215"/>
    </location>
</feature>
<name>A0A918PHG0_9SPHN</name>